<dbReference type="EMBL" id="GBXM01047103">
    <property type="protein sequence ID" value="JAH61474.1"/>
    <property type="molecule type" value="Transcribed_RNA"/>
</dbReference>
<proteinExistence type="predicted"/>
<evidence type="ECO:0000313" key="1">
    <source>
        <dbReference type="EMBL" id="JAH61474.1"/>
    </source>
</evidence>
<protein>
    <submittedName>
        <fullName evidence="1">Uncharacterized protein</fullName>
    </submittedName>
</protein>
<reference evidence="1" key="1">
    <citation type="submission" date="2014-11" db="EMBL/GenBank/DDBJ databases">
        <authorList>
            <person name="Amaro Gonzalez C."/>
        </authorList>
    </citation>
    <scope>NUCLEOTIDE SEQUENCE</scope>
</reference>
<sequence length="31" mass="3625">MHLRLLEGYRLQMPRLPSGCQVLCTEKFSCD</sequence>
<organism evidence="1">
    <name type="scientific">Anguilla anguilla</name>
    <name type="common">European freshwater eel</name>
    <name type="synonym">Muraena anguilla</name>
    <dbReference type="NCBI Taxonomy" id="7936"/>
    <lineage>
        <taxon>Eukaryota</taxon>
        <taxon>Metazoa</taxon>
        <taxon>Chordata</taxon>
        <taxon>Craniata</taxon>
        <taxon>Vertebrata</taxon>
        <taxon>Euteleostomi</taxon>
        <taxon>Actinopterygii</taxon>
        <taxon>Neopterygii</taxon>
        <taxon>Teleostei</taxon>
        <taxon>Anguilliformes</taxon>
        <taxon>Anguillidae</taxon>
        <taxon>Anguilla</taxon>
    </lineage>
</organism>
<reference evidence="1" key="2">
    <citation type="journal article" date="2015" name="Fish Shellfish Immunol.">
        <title>Early steps in the European eel (Anguilla anguilla)-Vibrio vulnificus interaction in the gills: Role of the RtxA13 toxin.</title>
        <authorList>
            <person name="Callol A."/>
            <person name="Pajuelo D."/>
            <person name="Ebbesson L."/>
            <person name="Teles M."/>
            <person name="MacKenzie S."/>
            <person name="Amaro C."/>
        </authorList>
    </citation>
    <scope>NUCLEOTIDE SEQUENCE</scope>
</reference>
<name>A0A0E9U6D7_ANGAN</name>
<dbReference type="AlphaFoldDB" id="A0A0E9U6D7"/>
<accession>A0A0E9U6D7</accession>